<evidence type="ECO:0000256" key="2">
    <source>
        <dbReference type="ARBA" id="ARBA00023002"/>
    </source>
</evidence>
<organism evidence="8 9">
    <name type="scientific">Halobacillus salinarum</name>
    <dbReference type="NCBI Taxonomy" id="2932257"/>
    <lineage>
        <taxon>Bacteria</taxon>
        <taxon>Bacillati</taxon>
        <taxon>Bacillota</taxon>
        <taxon>Bacilli</taxon>
        <taxon>Bacillales</taxon>
        <taxon>Bacillaceae</taxon>
        <taxon>Halobacillus</taxon>
    </lineage>
</organism>
<dbReference type="Gene3D" id="3.40.605.10">
    <property type="entry name" value="Aldehyde Dehydrogenase, Chain A, domain 1"/>
    <property type="match status" value="1"/>
</dbReference>
<evidence type="ECO:0000313" key="9">
    <source>
        <dbReference type="Proteomes" id="UP000831787"/>
    </source>
</evidence>
<evidence type="ECO:0000256" key="3">
    <source>
        <dbReference type="ARBA" id="ARBA00023027"/>
    </source>
</evidence>
<comment type="subunit">
    <text evidence="1">Homotetramer.</text>
</comment>
<evidence type="ECO:0000259" key="7">
    <source>
        <dbReference type="Pfam" id="PF00171"/>
    </source>
</evidence>
<dbReference type="InterPro" id="IPR016160">
    <property type="entry name" value="Ald_DH_CS_CYS"/>
</dbReference>
<dbReference type="PANTHER" id="PTHR43521:SF1">
    <property type="entry name" value="ALPHA-AMINOADIPIC SEMIALDEHYDE DEHYDROGENASE"/>
    <property type="match status" value="1"/>
</dbReference>
<dbReference type="InterPro" id="IPR016161">
    <property type="entry name" value="Ald_DH/histidinol_DH"/>
</dbReference>
<protein>
    <recommendedName>
        <fullName evidence="4">aldehyde dehydrogenase (NAD(+))</fullName>
        <ecNumber evidence="4">1.2.1.3</ecNumber>
    </recommendedName>
</protein>
<evidence type="ECO:0000256" key="4">
    <source>
        <dbReference type="ARBA" id="ARBA00024226"/>
    </source>
</evidence>
<evidence type="ECO:0000256" key="6">
    <source>
        <dbReference type="RuleBase" id="RU003345"/>
    </source>
</evidence>
<dbReference type="InterPro" id="IPR029510">
    <property type="entry name" value="Ald_DH_CS_GLU"/>
</dbReference>
<evidence type="ECO:0000256" key="1">
    <source>
        <dbReference type="ARBA" id="ARBA00011881"/>
    </source>
</evidence>
<dbReference type="RefSeq" id="WP_244708268.1">
    <property type="nucleotide sequence ID" value="NZ_CP095073.1"/>
</dbReference>
<evidence type="ECO:0000256" key="5">
    <source>
        <dbReference type="PROSITE-ProRule" id="PRU10007"/>
    </source>
</evidence>
<keyword evidence="2 6" id="KW-0560">Oxidoreductase</keyword>
<proteinExistence type="inferred from homology"/>
<dbReference type="EMBL" id="CP095073">
    <property type="protein sequence ID" value="UOQ42908.1"/>
    <property type="molecule type" value="Genomic_DNA"/>
</dbReference>
<feature type="domain" description="Aldehyde dehydrogenase" evidence="7">
    <location>
        <begin position="19"/>
        <end position="484"/>
    </location>
</feature>
<reference evidence="8 9" key="1">
    <citation type="submission" date="2022-04" db="EMBL/GenBank/DDBJ databases">
        <title>Halobacillus sp. isolated from saltern.</title>
        <authorList>
            <person name="Won M."/>
            <person name="Lee C.-M."/>
            <person name="Woen H.-Y."/>
            <person name="Kwon S.-W."/>
        </authorList>
    </citation>
    <scope>NUCLEOTIDE SEQUENCE [LARGE SCALE GENOMIC DNA]</scope>
    <source>
        <strain evidence="8 9">SSBR10-3</strain>
    </source>
</reference>
<evidence type="ECO:0000313" key="8">
    <source>
        <dbReference type="EMBL" id="UOQ42908.1"/>
    </source>
</evidence>
<dbReference type="Gene3D" id="3.40.309.10">
    <property type="entry name" value="Aldehyde Dehydrogenase, Chain A, domain 2"/>
    <property type="match status" value="1"/>
</dbReference>
<dbReference type="Pfam" id="PF00171">
    <property type="entry name" value="Aldedh"/>
    <property type="match status" value="1"/>
</dbReference>
<dbReference type="Proteomes" id="UP000831787">
    <property type="component" value="Chromosome"/>
</dbReference>
<keyword evidence="9" id="KW-1185">Reference proteome</keyword>
<sequence length="500" mass="54277">MTQKLIQVEKLQNFINGKWYEPSNRLHTAVTNPATMETLVQVPLSGLEDVKAAAEAAKKAQKNWALVPAPQRAEVLFRVGMLMKERKETLSQLLTMENGKVIEEARGEVQEGIDMAFYMAGEGRRLFGQTTPSELKDKFAMSVRSPVGVVGIITPWNFPIAIATWKSFPAIVAGNAVVWKPATETPIMAYELAKIFEEAGLPEGVINVVFGSGSTVGEAMIDQEIIRVISFTGSNSVGRNIASKCGERLKKVSLEMGGKNAVIVMDDADLSLAVEGILWSAYGTSGQRCTACSRVMVHKDVKEELEERLQKEIAKLTIGNGLDASVKVGPIINQGGLEKIKQYMKIGKEEGATLLTGGFTLEEGEHASGHYFAPTLFTDVAPSMRIAKEEIFGPVVSLIPVESLEEAIEINNSVEYGLSSSIFTRDVNKVFTAQRDLDTGIVYINAGTTGAEIHLPFGGTKGTGNGHRDSGLAALDVFTEWKSVYVDFSGKLQRAQIDVE</sequence>
<dbReference type="PROSITE" id="PS00687">
    <property type="entry name" value="ALDEHYDE_DEHYDR_GLU"/>
    <property type="match status" value="1"/>
</dbReference>
<dbReference type="EC" id="1.2.1.3" evidence="4"/>
<dbReference type="InterPro" id="IPR015590">
    <property type="entry name" value="Aldehyde_DH_dom"/>
</dbReference>
<dbReference type="SUPFAM" id="SSF53720">
    <property type="entry name" value="ALDH-like"/>
    <property type="match status" value="1"/>
</dbReference>
<name>A0ABY4EEK6_9BACI</name>
<gene>
    <name evidence="8" type="ORF">MUN89_13165</name>
</gene>
<comment type="similarity">
    <text evidence="6">Belongs to the aldehyde dehydrogenase family.</text>
</comment>
<dbReference type="PANTHER" id="PTHR43521">
    <property type="entry name" value="ALPHA-AMINOADIPIC SEMIALDEHYDE DEHYDROGENASE"/>
    <property type="match status" value="1"/>
</dbReference>
<accession>A0ABY4EEK6</accession>
<keyword evidence="3" id="KW-0520">NAD</keyword>
<feature type="active site" evidence="5">
    <location>
        <position position="255"/>
    </location>
</feature>
<dbReference type="PROSITE" id="PS00070">
    <property type="entry name" value="ALDEHYDE_DEHYDR_CYS"/>
    <property type="match status" value="1"/>
</dbReference>
<dbReference type="InterPro" id="IPR044638">
    <property type="entry name" value="ALDH7A1-like"/>
</dbReference>
<dbReference type="InterPro" id="IPR016162">
    <property type="entry name" value="Ald_DH_N"/>
</dbReference>
<dbReference type="InterPro" id="IPR016163">
    <property type="entry name" value="Ald_DH_C"/>
</dbReference>